<dbReference type="EMBL" id="FOJA01000001">
    <property type="protein sequence ID" value="SEW17220.1"/>
    <property type="molecule type" value="Genomic_DNA"/>
</dbReference>
<proteinExistence type="predicted"/>
<evidence type="ECO:0000259" key="2">
    <source>
        <dbReference type="Pfam" id="PF02517"/>
    </source>
</evidence>
<keyword evidence="1" id="KW-0472">Membrane</keyword>
<protein>
    <submittedName>
        <fullName evidence="3">CAAX protease self-immunity</fullName>
    </submittedName>
</protein>
<dbReference type="GO" id="GO:0006508">
    <property type="term" value="P:proteolysis"/>
    <property type="evidence" value="ECO:0007669"/>
    <property type="project" value="UniProtKB-KW"/>
</dbReference>
<accession>A0A1I0PSG8</accession>
<dbReference type="GO" id="GO:0080120">
    <property type="term" value="P:CAAX-box protein maturation"/>
    <property type="evidence" value="ECO:0007669"/>
    <property type="project" value="UniProtKB-ARBA"/>
</dbReference>
<feature type="transmembrane region" description="Helical" evidence="1">
    <location>
        <begin position="159"/>
        <end position="180"/>
    </location>
</feature>
<keyword evidence="3" id="KW-0645">Protease</keyword>
<dbReference type="RefSeq" id="WP_089669130.1">
    <property type="nucleotide sequence ID" value="NZ_FOJA01000001.1"/>
</dbReference>
<feature type="transmembrane region" description="Helical" evidence="1">
    <location>
        <begin position="12"/>
        <end position="30"/>
    </location>
</feature>
<evidence type="ECO:0000313" key="4">
    <source>
        <dbReference type="Proteomes" id="UP000198518"/>
    </source>
</evidence>
<evidence type="ECO:0000313" key="3">
    <source>
        <dbReference type="EMBL" id="SEW17220.1"/>
    </source>
</evidence>
<keyword evidence="3" id="KW-0378">Hydrolase</keyword>
<dbReference type="AlphaFoldDB" id="A0A1I0PSG8"/>
<feature type="transmembrane region" description="Helical" evidence="1">
    <location>
        <begin position="192"/>
        <end position="218"/>
    </location>
</feature>
<dbReference type="InterPro" id="IPR003675">
    <property type="entry name" value="Rce1/LyrA-like_dom"/>
</dbReference>
<feature type="transmembrane region" description="Helical" evidence="1">
    <location>
        <begin position="83"/>
        <end position="105"/>
    </location>
</feature>
<sequence length="245" mass="25545">MVGDLAAVDFPTWAVVALLALPVLDFLHSLTPWSRRLWTQFDHEPWSRFWSVATGIRWVQTVVAGWLVVAVADAPLSAVGVRLPSLPVTIGSAAAAVGLTAWYAYAAATEPSVPVADAPTDFTTTYPANGRERALWYVAGGVTAGVCEEFVYRGAVLAALLGVGLPWPVAVLGAALAFAATHGLAVLNPVALAFYVTFALVMTAVVALTGSLLPAIVLHGATNLWEVVSAFRADGLPQADDAPAA</sequence>
<keyword evidence="1" id="KW-1133">Transmembrane helix</keyword>
<reference evidence="3 4" key="1">
    <citation type="submission" date="2016-10" db="EMBL/GenBank/DDBJ databases">
        <authorList>
            <person name="de Groot N.N."/>
        </authorList>
    </citation>
    <scope>NUCLEOTIDE SEQUENCE [LARGE SCALE GENOMIC DNA]</scope>
    <source>
        <strain evidence="3 4">CGMCC 1.5337</strain>
    </source>
</reference>
<dbReference type="GO" id="GO:0004175">
    <property type="term" value="F:endopeptidase activity"/>
    <property type="evidence" value="ECO:0007669"/>
    <property type="project" value="UniProtKB-ARBA"/>
</dbReference>
<evidence type="ECO:0000256" key="1">
    <source>
        <dbReference type="SAM" id="Phobius"/>
    </source>
</evidence>
<dbReference type="Proteomes" id="UP000198518">
    <property type="component" value="Unassembled WGS sequence"/>
</dbReference>
<dbReference type="STRING" id="355548.SAMN04487945_1907"/>
<feature type="domain" description="CAAX prenyl protease 2/Lysostaphin resistance protein A-like" evidence="2">
    <location>
        <begin position="134"/>
        <end position="224"/>
    </location>
</feature>
<organism evidence="3 4">
    <name type="scientific">Halobacterium jilantaiense</name>
    <dbReference type="NCBI Taxonomy" id="355548"/>
    <lineage>
        <taxon>Archaea</taxon>
        <taxon>Methanobacteriati</taxon>
        <taxon>Methanobacteriota</taxon>
        <taxon>Stenosarchaea group</taxon>
        <taxon>Halobacteria</taxon>
        <taxon>Halobacteriales</taxon>
        <taxon>Halobacteriaceae</taxon>
        <taxon>Halobacterium</taxon>
    </lineage>
</organism>
<feature type="transmembrane region" description="Helical" evidence="1">
    <location>
        <begin position="50"/>
        <end position="71"/>
    </location>
</feature>
<keyword evidence="1" id="KW-0812">Transmembrane</keyword>
<dbReference type="Pfam" id="PF02517">
    <property type="entry name" value="Rce1-like"/>
    <property type="match status" value="1"/>
</dbReference>
<dbReference type="OrthoDB" id="384677at2157"/>
<keyword evidence="4" id="KW-1185">Reference proteome</keyword>
<gene>
    <name evidence="3" type="ORF">SAMN04487945_1907</name>
</gene>
<name>A0A1I0PSG8_9EURY</name>